<evidence type="ECO:0000313" key="5">
    <source>
        <dbReference type="EMBL" id="CAG8516787.1"/>
    </source>
</evidence>
<comment type="caution">
    <text evidence="5">The sequence shown here is derived from an EMBL/GenBank/DDBJ whole genome shotgun (WGS) entry which is preliminary data.</text>
</comment>
<gene>
    <name evidence="5" type="ORF">FMOSSE_LOCUS4822</name>
</gene>
<feature type="domain" description="HTH myb-type" evidence="4">
    <location>
        <begin position="170"/>
        <end position="212"/>
    </location>
</feature>
<dbReference type="Proteomes" id="UP000789375">
    <property type="component" value="Unassembled WGS sequence"/>
</dbReference>
<dbReference type="CDD" id="cd00167">
    <property type="entry name" value="SANT"/>
    <property type="match status" value="3"/>
</dbReference>
<evidence type="ECO:0000259" key="2">
    <source>
        <dbReference type="PROSITE" id="PS50090"/>
    </source>
</evidence>
<dbReference type="InterPro" id="IPR017884">
    <property type="entry name" value="SANT_dom"/>
</dbReference>
<feature type="domain" description="HTH myb-type" evidence="4">
    <location>
        <begin position="262"/>
        <end position="304"/>
    </location>
</feature>
<feature type="domain" description="SANT" evidence="3">
    <location>
        <begin position="212"/>
        <end position="263"/>
    </location>
</feature>
<dbReference type="InterPro" id="IPR001005">
    <property type="entry name" value="SANT/Myb"/>
</dbReference>
<dbReference type="PROSITE" id="PS51293">
    <property type="entry name" value="SANT"/>
    <property type="match status" value="3"/>
</dbReference>
<feature type="domain" description="Myb-like" evidence="2">
    <location>
        <begin position="164"/>
        <end position="213"/>
    </location>
</feature>
<feature type="compositionally biased region" description="Polar residues" evidence="1">
    <location>
        <begin position="33"/>
        <end position="52"/>
    </location>
</feature>
<sequence length="318" mass="38352">MLKRSLLFLNVNIRVIHFENCLRKILTTSGLQKYSNSSQNEQTTTDNSNNDEQVIPNLKSKDMTYWTQHETDILKNAVLKHGNKWTYITKEYFQSNKKPETLCQKWKTIRLSESRPSYYNKWSTEENKLLIKGVEKYGVGNWTEISKLIRTKDSYQIQKKWKQVSKKKSGKWTKEEDRLLFKLIEEYGGKWNIISDFIDRPYNSCLMRYQTLSFKPWTPEENNKLRDAILKYDHDWDKIMKNFPDRTLNEIKKYYWNNPKANPHANTGRWKEGEIKKFWEAFEIYGKKWINVSKDVGTRTPKQCHMFFRTREYNKMNT</sequence>
<dbReference type="Pfam" id="PF00249">
    <property type="entry name" value="Myb_DNA-binding"/>
    <property type="match status" value="4"/>
</dbReference>
<dbReference type="GO" id="GO:0005634">
    <property type="term" value="C:nucleus"/>
    <property type="evidence" value="ECO:0007669"/>
    <property type="project" value="TreeGrafter"/>
</dbReference>
<dbReference type="Pfam" id="PF13921">
    <property type="entry name" value="Myb_DNA-bind_6"/>
    <property type="match status" value="1"/>
</dbReference>
<protein>
    <submittedName>
        <fullName evidence="5">3032_t:CDS:1</fullName>
    </submittedName>
</protein>
<feature type="domain" description="SANT" evidence="3">
    <location>
        <begin position="117"/>
        <end position="157"/>
    </location>
</feature>
<reference evidence="5" key="1">
    <citation type="submission" date="2021-06" db="EMBL/GenBank/DDBJ databases">
        <authorList>
            <person name="Kallberg Y."/>
            <person name="Tangrot J."/>
            <person name="Rosling A."/>
        </authorList>
    </citation>
    <scope>NUCLEOTIDE SEQUENCE</scope>
    <source>
        <strain evidence="5">87-6 pot B 2015</strain>
    </source>
</reference>
<dbReference type="PROSITE" id="PS51294">
    <property type="entry name" value="HTH_MYB"/>
    <property type="match status" value="3"/>
</dbReference>
<feature type="domain" description="Myb-like" evidence="2">
    <location>
        <begin position="66"/>
        <end position="110"/>
    </location>
</feature>
<dbReference type="InterPro" id="IPR050560">
    <property type="entry name" value="MYB_TF"/>
</dbReference>
<name>A0A9N9A2H8_FUNMO</name>
<evidence type="ECO:0000259" key="4">
    <source>
        <dbReference type="PROSITE" id="PS51294"/>
    </source>
</evidence>
<dbReference type="GO" id="GO:0000978">
    <property type="term" value="F:RNA polymerase II cis-regulatory region sequence-specific DNA binding"/>
    <property type="evidence" value="ECO:0007669"/>
    <property type="project" value="TreeGrafter"/>
</dbReference>
<evidence type="ECO:0000256" key="1">
    <source>
        <dbReference type="SAM" id="MobiDB-lite"/>
    </source>
</evidence>
<dbReference type="PROSITE" id="PS50090">
    <property type="entry name" value="MYB_LIKE"/>
    <property type="match status" value="5"/>
</dbReference>
<dbReference type="SMART" id="SM00717">
    <property type="entry name" value="SANT"/>
    <property type="match status" value="5"/>
</dbReference>
<dbReference type="AlphaFoldDB" id="A0A9N9A2H8"/>
<dbReference type="InterPro" id="IPR009057">
    <property type="entry name" value="Homeodomain-like_sf"/>
</dbReference>
<dbReference type="CDD" id="cd11660">
    <property type="entry name" value="SANT_TRF"/>
    <property type="match status" value="1"/>
</dbReference>
<dbReference type="PANTHER" id="PTHR45614">
    <property type="entry name" value="MYB PROTEIN-RELATED"/>
    <property type="match status" value="1"/>
</dbReference>
<accession>A0A9N9A2H8</accession>
<dbReference type="InterPro" id="IPR017930">
    <property type="entry name" value="Myb_dom"/>
</dbReference>
<feature type="region of interest" description="Disordered" evidence="1">
    <location>
        <begin position="33"/>
        <end position="54"/>
    </location>
</feature>
<dbReference type="PANTHER" id="PTHR45614:SF25">
    <property type="entry name" value="MYB PROTEIN"/>
    <property type="match status" value="1"/>
</dbReference>
<evidence type="ECO:0000313" key="6">
    <source>
        <dbReference type="Proteomes" id="UP000789375"/>
    </source>
</evidence>
<feature type="domain" description="HTH myb-type" evidence="4">
    <location>
        <begin position="121"/>
        <end position="169"/>
    </location>
</feature>
<dbReference type="GO" id="GO:0000981">
    <property type="term" value="F:DNA-binding transcription factor activity, RNA polymerase II-specific"/>
    <property type="evidence" value="ECO:0007669"/>
    <property type="project" value="TreeGrafter"/>
</dbReference>
<dbReference type="EMBL" id="CAJVPP010000847">
    <property type="protein sequence ID" value="CAG8516787.1"/>
    <property type="molecule type" value="Genomic_DNA"/>
</dbReference>
<feature type="domain" description="Myb-like" evidence="2">
    <location>
        <begin position="262"/>
        <end position="312"/>
    </location>
</feature>
<organism evidence="5 6">
    <name type="scientific">Funneliformis mosseae</name>
    <name type="common">Endomycorrhizal fungus</name>
    <name type="synonym">Glomus mosseae</name>
    <dbReference type="NCBI Taxonomy" id="27381"/>
    <lineage>
        <taxon>Eukaryota</taxon>
        <taxon>Fungi</taxon>
        <taxon>Fungi incertae sedis</taxon>
        <taxon>Mucoromycota</taxon>
        <taxon>Glomeromycotina</taxon>
        <taxon>Glomeromycetes</taxon>
        <taxon>Glomerales</taxon>
        <taxon>Glomeraceae</taxon>
        <taxon>Funneliformis</taxon>
    </lineage>
</organism>
<proteinExistence type="predicted"/>
<dbReference type="Gene3D" id="1.10.10.60">
    <property type="entry name" value="Homeodomain-like"/>
    <property type="match status" value="5"/>
</dbReference>
<feature type="domain" description="Myb-like" evidence="2">
    <location>
        <begin position="216"/>
        <end position="255"/>
    </location>
</feature>
<dbReference type="SUPFAM" id="SSF46689">
    <property type="entry name" value="Homeodomain-like"/>
    <property type="match status" value="4"/>
</dbReference>
<feature type="domain" description="Myb-like" evidence="2">
    <location>
        <begin position="120"/>
        <end position="163"/>
    </location>
</feature>
<evidence type="ECO:0000259" key="3">
    <source>
        <dbReference type="PROSITE" id="PS51293"/>
    </source>
</evidence>
<feature type="domain" description="SANT" evidence="3">
    <location>
        <begin position="269"/>
        <end position="318"/>
    </location>
</feature>
<keyword evidence="6" id="KW-1185">Reference proteome</keyword>